<organism evidence="8 9">
    <name type="scientific">Candidatus Fimadaptatus faecigallinarum</name>
    <dbReference type="NCBI Taxonomy" id="2840814"/>
    <lineage>
        <taxon>Bacteria</taxon>
        <taxon>Bacillati</taxon>
        <taxon>Bacillota</taxon>
        <taxon>Clostridia</taxon>
        <taxon>Eubacteriales</taxon>
        <taxon>Candidatus Fimadaptatus</taxon>
    </lineage>
</organism>
<dbReference type="SUPFAM" id="SSF88946">
    <property type="entry name" value="Sigma2 domain of RNA polymerase sigma factors"/>
    <property type="match status" value="1"/>
</dbReference>
<evidence type="ECO:0000256" key="2">
    <source>
        <dbReference type="ARBA" id="ARBA00023015"/>
    </source>
</evidence>
<dbReference type="Proteomes" id="UP000824123">
    <property type="component" value="Unassembled WGS sequence"/>
</dbReference>
<sequence length="152" mass="17214">MERMYVDCSAELRRWARALARDASEADDLVQEAFVSALRNPDVAAMEPRAQLRWLKRAAKHRLIDIRRAEKLRRERMPVGSESYFDDLTYVEVAQALAGLEPAQREVVAMSALGGMTSVEIAQALGIPAPTVRTRLRAARLRLRELKRRGDV</sequence>
<evidence type="ECO:0000313" key="9">
    <source>
        <dbReference type="Proteomes" id="UP000824123"/>
    </source>
</evidence>
<dbReference type="Gene3D" id="1.10.1740.10">
    <property type="match status" value="1"/>
</dbReference>
<keyword evidence="4" id="KW-0238">DNA-binding</keyword>
<dbReference type="Pfam" id="PF04542">
    <property type="entry name" value="Sigma70_r2"/>
    <property type="match status" value="1"/>
</dbReference>
<keyword evidence="5" id="KW-0804">Transcription</keyword>
<comment type="similarity">
    <text evidence="1">Belongs to the sigma-70 factor family. ECF subfamily.</text>
</comment>
<dbReference type="InterPro" id="IPR013324">
    <property type="entry name" value="RNA_pol_sigma_r3/r4-like"/>
</dbReference>
<dbReference type="PANTHER" id="PTHR43133">
    <property type="entry name" value="RNA POLYMERASE ECF-TYPE SIGMA FACTO"/>
    <property type="match status" value="1"/>
</dbReference>
<dbReference type="InterPro" id="IPR013325">
    <property type="entry name" value="RNA_pol_sigma_r2"/>
</dbReference>
<proteinExistence type="inferred from homology"/>
<dbReference type="Pfam" id="PF08281">
    <property type="entry name" value="Sigma70_r4_2"/>
    <property type="match status" value="1"/>
</dbReference>
<gene>
    <name evidence="8" type="ORF">IAC59_01880</name>
</gene>
<dbReference type="InterPro" id="IPR007627">
    <property type="entry name" value="RNA_pol_sigma70_r2"/>
</dbReference>
<dbReference type="PANTHER" id="PTHR43133:SF8">
    <property type="entry name" value="RNA POLYMERASE SIGMA FACTOR HI_1459-RELATED"/>
    <property type="match status" value="1"/>
</dbReference>
<reference evidence="8" key="2">
    <citation type="journal article" date="2021" name="PeerJ">
        <title>Extensive microbial diversity within the chicken gut microbiome revealed by metagenomics and culture.</title>
        <authorList>
            <person name="Gilroy R."/>
            <person name="Ravi A."/>
            <person name="Getino M."/>
            <person name="Pursley I."/>
            <person name="Horton D.L."/>
            <person name="Alikhan N.F."/>
            <person name="Baker D."/>
            <person name="Gharbi K."/>
            <person name="Hall N."/>
            <person name="Watson M."/>
            <person name="Adriaenssens E.M."/>
            <person name="Foster-Nyarko E."/>
            <person name="Jarju S."/>
            <person name="Secka A."/>
            <person name="Antonio M."/>
            <person name="Oren A."/>
            <person name="Chaudhuri R.R."/>
            <person name="La Ragione R."/>
            <person name="Hildebrand F."/>
            <person name="Pallen M.J."/>
        </authorList>
    </citation>
    <scope>NUCLEOTIDE SEQUENCE</scope>
    <source>
        <strain evidence="8">ChiSxjej2B14-8506</strain>
    </source>
</reference>
<evidence type="ECO:0000313" key="8">
    <source>
        <dbReference type="EMBL" id="HIU45993.1"/>
    </source>
</evidence>
<evidence type="ECO:0000256" key="3">
    <source>
        <dbReference type="ARBA" id="ARBA00023082"/>
    </source>
</evidence>
<dbReference type="InterPro" id="IPR013249">
    <property type="entry name" value="RNA_pol_sigma70_r4_t2"/>
</dbReference>
<protein>
    <submittedName>
        <fullName evidence="8">RNA polymerase sigma factor</fullName>
    </submittedName>
</protein>
<dbReference type="GO" id="GO:0016987">
    <property type="term" value="F:sigma factor activity"/>
    <property type="evidence" value="ECO:0007669"/>
    <property type="project" value="UniProtKB-KW"/>
</dbReference>
<keyword evidence="2" id="KW-0805">Transcription regulation</keyword>
<dbReference type="SUPFAM" id="SSF88659">
    <property type="entry name" value="Sigma3 and sigma4 domains of RNA polymerase sigma factors"/>
    <property type="match status" value="1"/>
</dbReference>
<evidence type="ECO:0000256" key="4">
    <source>
        <dbReference type="ARBA" id="ARBA00023125"/>
    </source>
</evidence>
<dbReference type="NCBIfam" id="TIGR02937">
    <property type="entry name" value="sigma70-ECF"/>
    <property type="match status" value="1"/>
</dbReference>
<keyword evidence="3" id="KW-0731">Sigma factor</keyword>
<dbReference type="InterPro" id="IPR039425">
    <property type="entry name" value="RNA_pol_sigma-70-like"/>
</dbReference>
<dbReference type="InterPro" id="IPR014284">
    <property type="entry name" value="RNA_pol_sigma-70_dom"/>
</dbReference>
<accession>A0A9D1LQ40</accession>
<feature type="domain" description="RNA polymerase sigma-70 region 2" evidence="6">
    <location>
        <begin position="9"/>
        <end position="71"/>
    </location>
</feature>
<evidence type="ECO:0000259" key="7">
    <source>
        <dbReference type="Pfam" id="PF08281"/>
    </source>
</evidence>
<dbReference type="GO" id="GO:0003677">
    <property type="term" value="F:DNA binding"/>
    <property type="evidence" value="ECO:0007669"/>
    <property type="project" value="UniProtKB-KW"/>
</dbReference>
<dbReference type="Gene3D" id="1.10.10.10">
    <property type="entry name" value="Winged helix-like DNA-binding domain superfamily/Winged helix DNA-binding domain"/>
    <property type="match status" value="1"/>
</dbReference>
<dbReference type="EMBL" id="DVNK01000014">
    <property type="protein sequence ID" value="HIU45993.1"/>
    <property type="molecule type" value="Genomic_DNA"/>
</dbReference>
<evidence type="ECO:0000256" key="5">
    <source>
        <dbReference type="ARBA" id="ARBA00023163"/>
    </source>
</evidence>
<evidence type="ECO:0000256" key="1">
    <source>
        <dbReference type="ARBA" id="ARBA00010641"/>
    </source>
</evidence>
<dbReference type="AlphaFoldDB" id="A0A9D1LQ40"/>
<dbReference type="InterPro" id="IPR036388">
    <property type="entry name" value="WH-like_DNA-bd_sf"/>
</dbReference>
<reference evidence="8" key="1">
    <citation type="submission" date="2020-10" db="EMBL/GenBank/DDBJ databases">
        <authorList>
            <person name="Gilroy R."/>
        </authorList>
    </citation>
    <scope>NUCLEOTIDE SEQUENCE</scope>
    <source>
        <strain evidence="8">ChiSxjej2B14-8506</strain>
    </source>
</reference>
<dbReference type="GO" id="GO:0006352">
    <property type="term" value="P:DNA-templated transcription initiation"/>
    <property type="evidence" value="ECO:0007669"/>
    <property type="project" value="InterPro"/>
</dbReference>
<evidence type="ECO:0000259" key="6">
    <source>
        <dbReference type="Pfam" id="PF04542"/>
    </source>
</evidence>
<feature type="domain" description="RNA polymerase sigma factor 70 region 4 type 2" evidence="7">
    <location>
        <begin position="92"/>
        <end position="143"/>
    </location>
</feature>
<name>A0A9D1LQ40_9FIRM</name>
<comment type="caution">
    <text evidence="8">The sequence shown here is derived from an EMBL/GenBank/DDBJ whole genome shotgun (WGS) entry which is preliminary data.</text>
</comment>